<reference evidence="8" key="1">
    <citation type="submission" date="2012-03" db="EMBL/GenBank/DDBJ databases">
        <title>Complete genome of Caldisphaera lagunensis DSM 15908.</title>
        <authorList>
            <person name="Lucas S."/>
            <person name="Copeland A."/>
            <person name="Lapidus A."/>
            <person name="Glavina del Rio T."/>
            <person name="Dalin E."/>
            <person name="Tice H."/>
            <person name="Bruce D."/>
            <person name="Goodwin L."/>
            <person name="Pitluck S."/>
            <person name="Peters L."/>
            <person name="Mikhailova N."/>
            <person name="Teshima H."/>
            <person name="Kyrpides N."/>
            <person name="Mavromatis K."/>
            <person name="Ivanova N."/>
            <person name="Brettin T."/>
            <person name="Detter J.C."/>
            <person name="Han C."/>
            <person name="Larimer F."/>
            <person name="Land M."/>
            <person name="Hauser L."/>
            <person name="Markowitz V."/>
            <person name="Cheng J.-F."/>
            <person name="Hugenholtz P."/>
            <person name="Woyke T."/>
            <person name="Wu D."/>
            <person name="Spring S."/>
            <person name="Schroeder M."/>
            <person name="Brambilla E."/>
            <person name="Klenk H.-P."/>
            <person name="Eisen J.A."/>
        </authorList>
    </citation>
    <scope>NUCLEOTIDE SEQUENCE [LARGE SCALE GENOMIC DNA]</scope>
    <source>
        <strain evidence="8">DSM 15908 / JCM 11604 / IC-154</strain>
    </source>
</reference>
<dbReference type="eggNOG" id="arCOG01540">
    <property type="taxonomic scope" value="Archaea"/>
</dbReference>
<dbReference type="GO" id="GO:0016020">
    <property type="term" value="C:membrane"/>
    <property type="evidence" value="ECO:0007669"/>
    <property type="project" value="UniProtKB-SubCell"/>
</dbReference>
<dbReference type="STRING" id="1056495.Calag_1437"/>
<keyword evidence="4 5" id="KW-0472">Membrane</keyword>
<evidence type="ECO:0000313" key="8">
    <source>
        <dbReference type="Proteomes" id="UP000010469"/>
    </source>
</evidence>
<keyword evidence="8" id="KW-1185">Reference proteome</keyword>
<evidence type="ECO:0000256" key="5">
    <source>
        <dbReference type="SAM" id="Phobius"/>
    </source>
</evidence>
<dbReference type="RefSeq" id="WP_015233041.1">
    <property type="nucleotide sequence ID" value="NC_019791.1"/>
</dbReference>
<feature type="transmembrane region" description="Helical" evidence="5">
    <location>
        <begin position="413"/>
        <end position="433"/>
    </location>
</feature>
<dbReference type="OrthoDB" id="29144at2157"/>
<dbReference type="EMBL" id="CP003378">
    <property type="protein sequence ID" value="AFZ71144.1"/>
    <property type="molecule type" value="Genomic_DNA"/>
</dbReference>
<evidence type="ECO:0000256" key="3">
    <source>
        <dbReference type="ARBA" id="ARBA00022989"/>
    </source>
</evidence>
<feature type="transmembrane region" description="Helical" evidence="5">
    <location>
        <begin position="6"/>
        <end position="25"/>
    </location>
</feature>
<feature type="transmembrane region" description="Helical" evidence="5">
    <location>
        <begin position="454"/>
        <end position="474"/>
    </location>
</feature>
<comment type="subcellular location">
    <subcellularLocation>
        <location evidence="1">Membrane</location>
        <topology evidence="1">Multi-pass membrane protein</topology>
    </subcellularLocation>
</comment>
<dbReference type="KEGG" id="clg:Calag_1437"/>
<feature type="transmembrane region" description="Helical" evidence="5">
    <location>
        <begin position="103"/>
        <end position="119"/>
    </location>
</feature>
<dbReference type="Proteomes" id="UP000010469">
    <property type="component" value="Chromosome"/>
</dbReference>
<keyword evidence="3 5" id="KW-1133">Transmembrane helix</keyword>
<feature type="transmembrane region" description="Helical" evidence="5">
    <location>
        <begin position="73"/>
        <end position="91"/>
    </location>
</feature>
<dbReference type="HOGENOM" id="CLU_007100_1_4_2"/>
<evidence type="ECO:0000256" key="1">
    <source>
        <dbReference type="ARBA" id="ARBA00004141"/>
    </source>
</evidence>
<proteinExistence type="predicted"/>
<dbReference type="PANTHER" id="PTHR22773">
    <property type="entry name" value="NADH DEHYDROGENASE"/>
    <property type="match status" value="1"/>
</dbReference>
<organism evidence="7 8">
    <name type="scientific">Caldisphaera lagunensis (strain DSM 15908 / JCM 11604 / ANMR 0165 / IC-154)</name>
    <dbReference type="NCBI Taxonomy" id="1056495"/>
    <lineage>
        <taxon>Archaea</taxon>
        <taxon>Thermoproteota</taxon>
        <taxon>Thermoprotei</taxon>
        <taxon>Acidilobales</taxon>
        <taxon>Caldisphaeraceae</taxon>
        <taxon>Caldisphaera</taxon>
    </lineage>
</organism>
<sequence length="482" mass="51337">MWEIGIIEFFLYVTLAASLLAPIFGIKNDKSVWPASIGAIGIGTFFVVSILTFYASLTNYLTFYNGLVIQDSFTALILLGASIASIIYIIAIGNDGLKWSSRPALYSLIPLVLFGLFFLSGATDALMIIASWLLVSVASYVFVSLPDGKESKEASIRYIMVGMIGTLILVFWAAVFAISPRADTNVFLLTSLAPTTKVGLSLAGLSILLIIAALGFKVGLFPFHWWLPSVYGRGDGRGISFVAGVIKLGFIAIITRAIVLMASSINGSSSIASYAALLIAFLAVASMIYGNIAALTSRNFQVILAYSSMAQVGYIFAAIAAAAYFAGNSDMNLLKLALFAVALQSIAYGIAKTPLFAFVGKTKRELSDLHGLLSANPAAAISASILLFSLLGIPPLLGFWGKLYLFLSASGYSVWLVLIALINSGISAVYYIIASRELLSKGENHITVGKGYTAALIISALALLIIGLYAPFLLKSIINIYY</sequence>
<keyword evidence="2 5" id="KW-0812">Transmembrane</keyword>
<dbReference type="AlphaFoldDB" id="L0ACK0"/>
<gene>
    <name evidence="7" type="ordered locus">Calag_1437</name>
</gene>
<feature type="transmembrane region" description="Helical" evidence="5">
    <location>
        <begin position="302"/>
        <end position="327"/>
    </location>
</feature>
<feature type="transmembrane region" description="Helical" evidence="5">
    <location>
        <begin position="239"/>
        <end position="259"/>
    </location>
</feature>
<evidence type="ECO:0000256" key="4">
    <source>
        <dbReference type="ARBA" id="ARBA00023136"/>
    </source>
</evidence>
<feature type="transmembrane region" description="Helical" evidence="5">
    <location>
        <begin position="333"/>
        <end position="351"/>
    </location>
</feature>
<feature type="transmembrane region" description="Helical" evidence="5">
    <location>
        <begin position="158"/>
        <end position="178"/>
    </location>
</feature>
<evidence type="ECO:0000259" key="6">
    <source>
        <dbReference type="Pfam" id="PF00361"/>
    </source>
</evidence>
<dbReference type="GeneID" id="14212697"/>
<feature type="transmembrane region" description="Helical" evidence="5">
    <location>
        <begin position="271"/>
        <end position="290"/>
    </location>
</feature>
<feature type="domain" description="NADH:quinone oxidoreductase/Mrp antiporter transmembrane" evidence="6">
    <location>
        <begin position="122"/>
        <end position="427"/>
    </location>
</feature>
<dbReference type="Pfam" id="PF00361">
    <property type="entry name" value="Proton_antipo_M"/>
    <property type="match status" value="1"/>
</dbReference>
<feature type="transmembrane region" description="Helical" evidence="5">
    <location>
        <begin position="198"/>
        <end position="227"/>
    </location>
</feature>
<keyword evidence="7" id="KW-0830">Ubiquinone</keyword>
<name>L0ACK0_CALLD</name>
<feature type="transmembrane region" description="Helical" evidence="5">
    <location>
        <begin position="372"/>
        <end position="393"/>
    </location>
</feature>
<protein>
    <submittedName>
        <fullName evidence="7">NADH:ubiquinone oxidoreductase subunit 2 (Chain N)</fullName>
    </submittedName>
</protein>
<feature type="transmembrane region" description="Helical" evidence="5">
    <location>
        <begin position="32"/>
        <end position="53"/>
    </location>
</feature>
<evidence type="ECO:0000256" key="2">
    <source>
        <dbReference type="ARBA" id="ARBA00022692"/>
    </source>
</evidence>
<feature type="transmembrane region" description="Helical" evidence="5">
    <location>
        <begin position="125"/>
        <end position="146"/>
    </location>
</feature>
<dbReference type="FunCoup" id="L0ACK0">
    <property type="interactions" value="25"/>
</dbReference>
<evidence type="ECO:0000313" key="7">
    <source>
        <dbReference type="EMBL" id="AFZ71144.1"/>
    </source>
</evidence>
<dbReference type="InterPro" id="IPR001750">
    <property type="entry name" value="ND/Mrp_TM"/>
</dbReference>
<dbReference type="InParanoid" id="L0ACK0"/>
<accession>L0ACK0</accession>
<dbReference type="NCBIfam" id="NF004445">
    <property type="entry name" value="PRK05777.2-3"/>
    <property type="match status" value="1"/>
</dbReference>